<comment type="caution">
    <text evidence="2">The sequence shown here is derived from an EMBL/GenBank/DDBJ whole genome shotgun (WGS) entry which is preliminary data.</text>
</comment>
<dbReference type="Proteomes" id="UP000224567">
    <property type="component" value="Unassembled WGS sequence"/>
</dbReference>
<keyword evidence="3" id="KW-1185">Reference proteome</keyword>
<accession>A0A2G2WJY2</accession>
<feature type="region of interest" description="Disordered" evidence="1">
    <location>
        <begin position="195"/>
        <end position="217"/>
    </location>
</feature>
<protein>
    <submittedName>
        <fullName evidence="2">Uncharacterized protein</fullName>
    </submittedName>
</protein>
<reference evidence="2 3" key="1">
    <citation type="journal article" date="2017" name="Genome Biol.">
        <title>New reference genome sequences of hot pepper reveal the massive evolution of plant disease-resistance genes by retroduplication.</title>
        <authorList>
            <person name="Kim S."/>
            <person name="Park J."/>
            <person name="Yeom S.I."/>
            <person name="Kim Y.M."/>
            <person name="Seo E."/>
            <person name="Kim K.T."/>
            <person name="Kim M.S."/>
            <person name="Lee J.M."/>
            <person name="Cheong K."/>
            <person name="Shin H.S."/>
            <person name="Kim S.B."/>
            <person name="Han K."/>
            <person name="Lee J."/>
            <person name="Park M."/>
            <person name="Lee H.A."/>
            <person name="Lee H.Y."/>
            <person name="Lee Y."/>
            <person name="Oh S."/>
            <person name="Lee J.H."/>
            <person name="Choi E."/>
            <person name="Choi E."/>
            <person name="Lee S.E."/>
            <person name="Jeon J."/>
            <person name="Kim H."/>
            <person name="Choi G."/>
            <person name="Song H."/>
            <person name="Lee J."/>
            <person name="Lee S.C."/>
            <person name="Kwon J.K."/>
            <person name="Lee H.Y."/>
            <person name="Koo N."/>
            <person name="Hong Y."/>
            <person name="Kim R.W."/>
            <person name="Kang W.H."/>
            <person name="Huh J.H."/>
            <person name="Kang B.C."/>
            <person name="Yang T.J."/>
            <person name="Lee Y.H."/>
            <person name="Bennetzen J.L."/>
            <person name="Choi D."/>
        </authorList>
    </citation>
    <scope>NUCLEOTIDE SEQUENCE [LARGE SCALE GENOMIC DNA]</scope>
    <source>
        <strain evidence="3">cv. PBC81</strain>
    </source>
</reference>
<dbReference type="PANTHER" id="PTHR35307">
    <property type="entry name" value="PROTEIN, PUTATIVE-RELATED"/>
    <property type="match status" value="1"/>
</dbReference>
<evidence type="ECO:0000256" key="1">
    <source>
        <dbReference type="SAM" id="MobiDB-lite"/>
    </source>
</evidence>
<sequence>MEFLQKLTDFRGVGKFDIDQFQEPPIGWKVPIVTLTTIATTIPNVDHKIVDSLLLSVSQGLNYVSFIEDVLGTNENSEKGKRAADVAWLELYLYRRWLDQDLQKMALQGKTTKEILQNFANIAQNYVAQLKDENTKVVAANCILGACFIDMPYAITKKCSASAIEKREENVQHAIHLLGEAEEIIKSLQQHAKVTPTNSYNSDSHSSSSDEIQIAIE</sequence>
<dbReference type="AlphaFoldDB" id="A0A2G2WJY2"/>
<feature type="compositionally biased region" description="Low complexity" evidence="1">
    <location>
        <begin position="198"/>
        <end position="210"/>
    </location>
</feature>
<evidence type="ECO:0000313" key="2">
    <source>
        <dbReference type="EMBL" id="PHT45555.1"/>
    </source>
</evidence>
<dbReference type="EMBL" id="MLFT02000006">
    <property type="protein sequence ID" value="PHT45555.1"/>
    <property type="molecule type" value="Genomic_DNA"/>
</dbReference>
<proteinExistence type="predicted"/>
<evidence type="ECO:0000313" key="3">
    <source>
        <dbReference type="Proteomes" id="UP000224567"/>
    </source>
</evidence>
<dbReference type="PANTHER" id="PTHR35307:SF5">
    <property type="entry name" value="PGG DOMAIN-CONTAINING PROTEIN"/>
    <property type="match status" value="1"/>
</dbReference>
<name>A0A2G2WJY2_CAPBA</name>
<dbReference type="OrthoDB" id="1915303at2759"/>
<organism evidence="2 3">
    <name type="scientific">Capsicum baccatum</name>
    <name type="common">Peruvian pepper</name>
    <dbReference type="NCBI Taxonomy" id="33114"/>
    <lineage>
        <taxon>Eukaryota</taxon>
        <taxon>Viridiplantae</taxon>
        <taxon>Streptophyta</taxon>
        <taxon>Embryophyta</taxon>
        <taxon>Tracheophyta</taxon>
        <taxon>Spermatophyta</taxon>
        <taxon>Magnoliopsida</taxon>
        <taxon>eudicotyledons</taxon>
        <taxon>Gunneridae</taxon>
        <taxon>Pentapetalae</taxon>
        <taxon>asterids</taxon>
        <taxon>lamiids</taxon>
        <taxon>Solanales</taxon>
        <taxon>Solanaceae</taxon>
        <taxon>Solanoideae</taxon>
        <taxon>Capsiceae</taxon>
        <taxon>Capsicum</taxon>
    </lineage>
</organism>
<gene>
    <name evidence="2" type="ORF">CQW23_14713</name>
</gene>
<reference evidence="3" key="2">
    <citation type="journal article" date="2017" name="J. Anim. Genet.">
        <title>Multiple reference genome sequences of hot pepper reveal the massive evolution of plant disease resistance genes by retroduplication.</title>
        <authorList>
            <person name="Kim S."/>
            <person name="Park J."/>
            <person name="Yeom S.-I."/>
            <person name="Kim Y.-M."/>
            <person name="Seo E."/>
            <person name="Kim K.-T."/>
            <person name="Kim M.-S."/>
            <person name="Lee J.M."/>
            <person name="Cheong K."/>
            <person name="Shin H.-S."/>
            <person name="Kim S.-B."/>
            <person name="Han K."/>
            <person name="Lee J."/>
            <person name="Park M."/>
            <person name="Lee H.-A."/>
            <person name="Lee H.-Y."/>
            <person name="Lee Y."/>
            <person name="Oh S."/>
            <person name="Lee J.H."/>
            <person name="Choi E."/>
            <person name="Choi E."/>
            <person name="Lee S.E."/>
            <person name="Jeon J."/>
            <person name="Kim H."/>
            <person name="Choi G."/>
            <person name="Song H."/>
            <person name="Lee J."/>
            <person name="Lee S.-C."/>
            <person name="Kwon J.-K."/>
            <person name="Lee H.-Y."/>
            <person name="Koo N."/>
            <person name="Hong Y."/>
            <person name="Kim R.W."/>
            <person name="Kang W.-H."/>
            <person name="Huh J.H."/>
            <person name="Kang B.-C."/>
            <person name="Yang T.-J."/>
            <person name="Lee Y.-H."/>
            <person name="Bennetzen J.L."/>
            <person name="Choi D."/>
        </authorList>
    </citation>
    <scope>NUCLEOTIDE SEQUENCE [LARGE SCALE GENOMIC DNA]</scope>
    <source>
        <strain evidence="3">cv. PBC81</strain>
    </source>
</reference>